<dbReference type="KEGG" id="kfa:Q73A0000_01300"/>
<proteinExistence type="predicted"/>
<comment type="subcellular location">
    <subcellularLocation>
        <location evidence="1">Membrane</location>
        <topology evidence="1">Multi-pass membrane protein</topology>
    </subcellularLocation>
</comment>
<evidence type="ECO:0000256" key="5">
    <source>
        <dbReference type="ARBA" id="ARBA00023136"/>
    </source>
</evidence>
<evidence type="ECO:0000256" key="2">
    <source>
        <dbReference type="ARBA" id="ARBA00022448"/>
    </source>
</evidence>
<dbReference type="GO" id="GO:0015171">
    <property type="term" value="F:amino acid transmembrane transporter activity"/>
    <property type="evidence" value="ECO:0007669"/>
    <property type="project" value="TreeGrafter"/>
</dbReference>
<feature type="transmembrane region" description="Helical" evidence="6">
    <location>
        <begin position="448"/>
        <end position="465"/>
    </location>
</feature>
<feature type="transmembrane region" description="Helical" evidence="6">
    <location>
        <begin position="246"/>
        <end position="265"/>
    </location>
</feature>
<sequence>MNQLFRRKQYKESDQPSGLVRVLGVWDIVFFGIAAIIGAGSFSSLGEAVFRGGPGVIVLYIICGIACGFTALCYAEFASRIPTAGSAYTYAYASFGELIAWIIGWALIMEYSFGNIYVAFSWSDYFTSFMGRIGIHIPDFLTCSYPEAKKAFMNGSQNLQLVNAWKNAPLIGNLKIILDLPALVINGLITWLVYVGIKESKNFNNIFVILKLFIILLVIAVGIGYMNTDNWFPKSIITGEHSFMPNGFAGVMSAVSGVFFAYIGFDALSVLSEETKDPQKNLPRGMIISLILCTVIYIILTLVLTGMVDYRKFDGIGDPLAFIFEKSNANVAWMEFVVSLGAVVAITTVLLVFQMGQPRIWYAMSRDGLMPKKFMTIHPKYNTPSYATIATGIVVGIPILFTDKSFILDFTSIGTIFAFVLVCGGVLLLPAKKKLPGRFHMPYINSRFLFPIIFLGGLTFFYFWQPAFFHNLMDWKDPNEGEFRISMFFFLIINFGLCILAFVKNLSLIPLMGLSSCLYLLTGMTHNNWFWFLVWFGIGLVIYFSYGYKNSKLHKKLNNDLDENN</sequence>
<keyword evidence="2" id="KW-0813">Transport</keyword>
<evidence type="ECO:0000313" key="7">
    <source>
        <dbReference type="EMBL" id="QOW09079.1"/>
    </source>
</evidence>
<dbReference type="PANTHER" id="PTHR43243:SF4">
    <property type="entry name" value="CATIONIC AMINO ACID TRANSPORTER 4"/>
    <property type="match status" value="1"/>
</dbReference>
<keyword evidence="4 6" id="KW-1133">Transmembrane helix</keyword>
<feature type="transmembrane region" description="Helical" evidence="6">
    <location>
        <begin position="206"/>
        <end position="226"/>
    </location>
</feature>
<feature type="transmembrane region" description="Helical" evidence="6">
    <location>
        <begin position="508"/>
        <end position="524"/>
    </location>
</feature>
<evidence type="ECO:0000256" key="4">
    <source>
        <dbReference type="ARBA" id="ARBA00022989"/>
    </source>
</evidence>
<feature type="transmembrane region" description="Helical" evidence="6">
    <location>
        <begin position="57"/>
        <end position="75"/>
    </location>
</feature>
<feature type="transmembrane region" description="Helical" evidence="6">
    <location>
        <begin position="407"/>
        <end position="428"/>
    </location>
</feature>
<dbReference type="InterPro" id="IPR002293">
    <property type="entry name" value="AA/rel_permease1"/>
</dbReference>
<feature type="transmembrane region" description="Helical" evidence="6">
    <location>
        <begin position="530"/>
        <end position="548"/>
    </location>
</feature>
<feature type="transmembrane region" description="Helical" evidence="6">
    <location>
        <begin position="20"/>
        <end position="45"/>
    </location>
</feature>
<evidence type="ECO:0000313" key="8">
    <source>
        <dbReference type="Proteomes" id="UP000594195"/>
    </source>
</evidence>
<reference evidence="7 8" key="1">
    <citation type="submission" date="2019-05" db="EMBL/GenBank/DDBJ databases">
        <title>Chryseobacterium sp. isolated from King George Island, maritime Antarctica.</title>
        <authorList>
            <person name="Peng X."/>
        </authorList>
    </citation>
    <scope>NUCLEOTIDE SEQUENCE [LARGE SCALE GENOMIC DNA]</scope>
    <source>
        <strain evidence="7 8">7-3A</strain>
    </source>
</reference>
<evidence type="ECO:0000256" key="6">
    <source>
        <dbReference type="SAM" id="Phobius"/>
    </source>
</evidence>
<accession>A0A7M2Y5F3</accession>
<feature type="transmembrane region" description="Helical" evidence="6">
    <location>
        <begin position="383"/>
        <end position="401"/>
    </location>
</feature>
<evidence type="ECO:0000256" key="1">
    <source>
        <dbReference type="ARBA" id="ARBA00004141"/>
    </source>
</evidence>
<dbReference type="Proteomes" id="UP000594195">
    <property type="component" value="Chromosome"/>
</dbReference>
<dbReference type="PIRSF" id="PIRSF006060">
    <property type="entry name" value="AA_transporter"/>
    <property type="match status" value="1"/>
</dbReference>
<keyword evidence="8" id="KW-1185">Reference proteome</keyword>
<organism evidence="7 8">
    <name type="scientific">Kaistella flava</name>
    <name type="common">ex Peng et al. 2021</name>
    <dbReference type="NCBI Taxonomy" id="2038776"/>
    <lineage>
        <taxon>Bacteria</taxon>
        <taxon>Pseudomonadati</taxon>
        <taxon>Bacteroidota</taxon>
        <taxon>Flavobacteriia</taxon>
        <taxon>Flavobacteriales</taxon>
        <taxon>Weeksellaceae</taxon>
        <taxon>Chryseobacterium group</taxon>
        <taxon>Kaistella</taxon>
    </lineage>
</organism>
<keyword evidence="5 6" id="KW-0472">Membrane</keyword>
<dbReference type="Gene3D" id="1.20.1740.10">
    <property type="entry name" value="Amino acid/polyamine transporter I"/>
    <property type="match status" value="1"/>
</dbReference>
<feature type="transmembrane region" description="Helical" evidence="6">
    <location>
        <begin position="176"/>
        <end position="194"/>
    </location>
</feature>
<dbReference type="RefSeq" id="WP_193812291.1">
    <property type="nucleotide sequence ID" value="NZ_CP040442.1"/>
</dbReference>
<feature type="transmembrane region" description="Helical" evidence="6">
    <location>
        <begin position="286"/>
        <end position="308"/>
    </location>
</feature>
<dbReference type="Pfam" id="PF13520">
    <property type="entry name" value="AA_permease_2"/>
    <property type="match status" value="1"/>
</dbReference>
<feature type="transmembrane region" description="Helical" evidence="6">
    <location>
        <begin position="485"/>
        <end position="503"/>
    </location>
</feature>
<dbReference type="PANTHER" id="PTHR43243">
    <property type="entry name" value="INNER MEMBRANE TRANSPORTER YGJI-RELATED"/>
    <property type="match status" value="1"/>
</dbReference>
<name>A0A7M2Y5F3_9FLAO</name>
<feature type="transmembrane region" description="Helical" evidence="6">
    <location>
        <begin position="336"/>
        <end position="362"/>
    </location>
</feature>
<gene>
    <name evidence="7" type="ORF">Q73A0000_01300</name>
</gene>
<evidence type="ECO:0000256" key="3">
    <source>
        <dbReference type="ARBA" id="ARBA00022692"/>
    </source>
</evidence>
<protein>
    <submittedName>
        <fullName evidence="7">Amino acid permease</fullName>
    </submittedName>
</protein>
<dbReference type="EMBL" id="CP040442">
    <property type="protein sequence ID" value="QOW09079.1"/>
    <property type="molecule type" value="Genomic_DNA"/>
</dbReference>
<dbReference type="AlphaFoldDB" id="A0A7M2Y5F3"/>
<dbReference type="GO" id="GO:0016020">
    <property type="term" value="C:membrane"/>
    <property type="evidence" value="ECO:0007669"/>
    <property type="project" value="UniProtKB-SubCell"/>
</dbReference>
<keyword evidence="3 6" id="KW-0812">Transmembrane</keyword>